<dbReference type="InterPro" id="IPR017853">
    <property type="entry name" value="GH"/>
</dbReference>
<evidence type="ECO:0000256" key="23">
    <source>
        <dbReference type="RuleBase" id="RU361188"/>
    </source>
</evidence>
<evidence type="ECO:0000256" key="11">
    <source>
        <dbReference type="ARBA" id="ARBA00033633"/>
    </source>
</evidence>
<comment type="subcellular location">
    <subcellularLocation>
        <location evidence="2">Lysosome membrane</location>
        <topology evidence="2">Peripheral membrane protein</topology>
        <orientation evidence="2">Lumenal side</orientation>
    </subcellularLocation>
</comment>
<comment type="catalytic activity">
    <reaction evidence="20">
        <text>beta-D-glucosyl-(1&lt;-&gt;1')-N-(15Z-tetracosenoyl)-sphing-4-enine + cholesterol = N-(15Z-tetracosenoyl)-sphing-4-enine + cholesteryl 3-beta-D-glucoside</text>
        <dbReference type="Rhea" id="RHEA:70315"/>
        <dbReference type="ChEBI" id="CHEBI:16113"/>
        <dbReference type="ChEBI" id="CHEBI:17495"/>
        <dbReference type="ChEBI" id="CHEBI:74450"/>
        <dbReference type="ChEBI" id="CHEBI:76302"/>
    </reaction>
    <physiologicalReaction direction="left-to-right" evidence="20">
        <dbReference type="Rhea" id="RHEA:70316"/>
    </physiologicalReaction>
    <physiologicalReaction direction="right-to-left" evidence="20">
        <dbReference type="Rhea" id="RHEA:70317"/>
    </physiologicalReaction>
</comment>
<evidence type="ECO:0000256" key="17">
    <source>
        <dbReference type="ARBA" id="ARBA00048182"/>
    </source>
</evidence>
<comment type="catalytic activity">
    <reaction evidence="1">
        <text>a beta-D-glucosyl-(1&lt;-&gt;1')-N-acylsphing-4-enine + H2O = an N-acylsphing-4-enine + D-glucose</text>
        <dbReference type="Rhea" id="RHEA:13269"/>
        <dbReference type="ChEBI" id="CHEBI:4167"/>
        <dbReference type="ChEBI" id="CHEBI:15377"/>
        <dbReference type="ChEBI" id="CHEBI:22801"/>
        <dbReference type="ChEBI" id="CHEBI:52639"/>
        <dbReference type="EC" id="3.2.1.45"/>
    </reaction>
    <physiologicalReaction direction="left-to-right" evidence="1">
        <dbReference type="Rhea" id="RHEA:13270"/>
    </physiologicalReaction>
</comment>
<evidence type="ECO:0000259" key="25">
    <source>
        <dbReference type="Pfam" id="PF17189"/>
    </source>
</evidence>
<dbReference type="PRINTS" id="PR00843">
    <property type="entry name" value="GLHYDRLASE30"/>
</dbReference>
<dbReference type="GO" id="GO:0032006">
    <property type="term" value="P:regulation of TOR signaling"/>
    <property type="evidence" value="ECO:0007669"/>
    <property type="project" value="UniProtKB-ARBA"/>
</dbReference>
<comment type="pathway">
    <text evidence="3">Steroid metabolism; cholesterol metabolism.</text>
</comment>
<protein>
    <recommendedName>
        <fullName evidence="23">Glucosylceramidase</fullName>
        <ecNumber evidence="23">3.2.1.45</ecNumber>
    </recommendedName>
</protein>
<dbReference type="GO" id="GO:0005765">
    <property type="term" value="C:lysosomal membrane"/>
    <property type="evidence" value="ECO:0007669"/>
    <property type="project" value="UniProtKB-SubCell"/>
</dbReference>
<organism evidence="26 27">
    <name type="scientific">Microcaecilia unicolor</name>
    <dbReference type="NCBI Taxonomy" id="1415580"/>
    <lineage>
        <taxon>Eukaryota</taxon>
        <taxon>Metazoa</taxon>
        <taxon>Chordata</taxon>
        <taxon>Craniata</taxon>
        <taxon>Vertebrata</taxon>
        <taxon>Euteleostomi</taxon>
        <taxon>Amphibia</taxon>
        <taxon>Gymnophiona</taxon>
        <taxon>Siphonopidae</taxon>
        <taxon>Microcaecilia</taxon>
    </lineage>
</organism>
<dbReference type="GO" id="GO:0016241">
    <property type="term" value="P:regulation of macroautophagy"/>
    <property type="evidence" value="ECO:0007669"/>
    <property type="project" value="UniProtKB-ARBA"/>
</dbReference>
<dbReference type="PANTHER" id="PTHR11069:SF23">
    <property type="entry name" value="LYSOSOMAL ACID GLUCOSYLCERAMIDASE"/>
    <property type="match status" value="1"/>
</dbReference>
<comment type="catalytic activity">
    <reaction evidence="19">
        <text>a beta-D-xylosyl-(1&lt;-&gt;1')-N-acylsphing-4-enine + cholesterol = cholesteryl 3-beta-D-xyloside + an N-acylsphing-4-enine</text>
        <dbReference type="Rhea" id="RHEA:70239"/>
        <dbReference type="ChEBI" id="CHEBI:16113"/>
        <dbReference type="ChEBI" id="CHEBI:52639"/>
        <dbReference type="ChEBI" id="CHEBI:189067"/>
        <dbReference type="ChEBI" id="CHEBI:189068"/>
    </reaction>
    <physiologicalReaction direction="left-to-right" evidence="19">
        <dbReference type="Rhea" id="RHEA:70240"/>
    </physiologicalReaction>
</comment>
<feature type="domain" description="Glycosyl hydrolase family 30 TIM-barrel" evidence="24">
    <location>
        <begin position="127"/>
        <end position="476"/>
    </location>
</feature>
<evidence type="ECO:0000256" key="14">
    <source>
        <dbReference type="ARBA" id="ARBA00033703"/>
    </source>
</evidence>
<evidence type="ECO:0000256" key="5">
    <source>
        <dbReference type="ARBA" id="ARBA00005189"/>
    </source>
</evidence>
<comment type="catalytic activity">
    <reaction evidence="17">
        <text>a beta-D-galactosyl-(1&lt;-&gt;1')-N-acylsphing-4-enine + cholesterol = cholesteryl 3-beta-D-galactoside + an N-acylsphing-4-enine</text>
        <dbReference type="Rhea" id="RHEA:70235"/>
        <dbReference type="ChEBI" id="CHEBI:16113"/>
        <dbReference type="ChEBI" id="CHEBI:18390"/>
        <dbReference type="ChEBI" id="CHEBI:52639"/>
        <dbReference type="ChEBI" id="CHEBI:189066"/>
    </reaction>
    <physiologicalReaction direction="left-to-right" evidence="17">
        <dbReference type="Rhea" id="RHEA:70236"/>
    </physiologicalReaction>
    <physiologicalReaction direction="right-to-left" evidence="17">
        <dbReference type="Rhea" id="RHEA:70237"/>
    </physiologicalReaction>
</comment>
<evidence type="ECO:0000256" key="20">
    <source>
        <dbReference type="ARBA" id="ARBA00048880"/>
    </source>
</evidence>
<dbReference type="GO" id="GO:0046527">
    <property type="term" value="F:glucosyltransferase activity"/>
    <property type="evidence" value="ECO:0007669"/>
    <property type="project" value="UniProtKB-ARBA"/>
</dbReference>
<dbReference type="GO" id="GO:0004336">
    <property type="term" value="F:galactosylceramidase activity"/>
    <property type="evidence" value="ECO:0007669"/>
    <property type="project" value="UniProtKB-EC"/>
</dbReference>
<evidence type="ECO:0000256" key="3">
    <source>
        <dbReference type="ARBA" id="ARBA00004731"/>
    </source>
</evidence>
<evidence type="ECO:0000256" key="12">
    <source>
        <dbReference type="ARBA" id="ARBA00033646"/>
    </source>
</evidence>
<evidence type="ECO:0000256" key="6">
    <source>
        <dbReference type="ARBA" id="ARBA00005382"/>
    </source>
</evidence>
<dbReference type="Proteomes" id="UP000515156">
    <property type="component" value="Chromosome 14"/>
</dbReference>
<keyword evidence="26" id="KW-1185">Reference proteome</keyword>
<comment type="catalytic activity">
    <reaction evidence="14">
        <text>1-(beta-D-galactosyl)-N-dodecanoylsphing-4-enine + cholesterol = cholesteryl 3-beta-D-galactoside + N-dodecanoylsphing-4-enine</text>
        <dbReference type="Rhea" id="RHEA:70255"/>
        <dbReference type="ChEBI" id="CHEBI:16113"/>
        <dbReference type="ChEBI" id="CHEBI:72956"/>
        <dbReference type="ChEBI" id="CHEBI:73432"/>
        <dbReference type="ChEBI" id="CHEBI:189066"/>
    </reaction>
    <physiologicalReaction direction="left-to-right" evidence="14">
        <dbReference type="Rhea" id="RHEA:70256"/>
    </physiologicalReaction>
    <physiologicalReaction direction="right-to-left" evidence="14">
        <dbReference type="Rhea" id="RHEA:70257"/>
    </physiologicalReaction>
</comment>
<comment type="catalytic activity">
    <reaction evidence="18">
        <text>beta-D-glucosyl-N-dodecanoylsphing-4-enine + cholesterol = N-dodecanoylsphing-4-enine + cholesteryl 3-beta-D-glucoside</text>
        <dbReference type="Rhea" id="RHEA:70307"/>
        <dbReference type="ChEBI" id="CHEBI:16113"/>
        <dbReference type="ChEBI" id="CHEBI:17495"/>
        <dbReference type="ChEBI" id="CHEBI:72956"/>
        <dbReference type="ChEBI" id="CHEBI:76297"/>
    </reaction>
    <physiologicalReaction direction="left-to-right" evidence="18">
        <dbReference type="Rhea" id="RHEA:70308"/>
    </physiologicalReaction>
    <physiologicalReaction direction="right-to-left" evidence="18">
        <dbReference type="Rhea" id="RHEA:70309"/>
    </physiologicalReaction>
</comment>
<dbReference type="UniPathway" id="UPA00296"/>
<dbReference type="InterPro" id="IPR033452">
    <property type="entry name" value="GH30_C"/>
</dbReference>
<dbReference type="FunFam" id="3.20.20.80:FF:000030">
    <property type="entry name" value="Lysosomal acid glucosylceramidase"/>
    <property type="match status" value="1"/>
</dbReference>
<dbReference type="AlphaFoldDB" id="A0A6P7WHI2"/>
<evidence type="ECO:0000256" key="8">
    <source>
        <dbReference type="ARBA" id="ARBA00022801"/>
    </source>
</evidence>
<dbReference type="Pfam" id="PF02055">
    <property type="entry name" value="Glyco_hydro_30"/>
    <property type="match status" value="1"/>
</dbReference>
<dbReference type="GeneID" id="115457462"/>
<dbReference type="RefSeq" id="XP_030042737.1">
    <property type="nucleotide sequence ID" value="XM_030186877.1"/>
</dbReference>
<dbReference type="KEGG" id="muo:115457462"/>
<evidence type="ECO:0000256" key="2">
    <source>
        <dbReference type="ARBA" id="ARBA00004207"/>
    </source>
</evidence>
<accession>A0A6P7WHI2</accession>
<dbReference type="OrthoDB" id="2160638at2759"/>
<keyword evidence="23" id="KW-0326">Glycosidase</keyword>
<evidence type="ECO:0000256" key="4">
    <source>
        <dbReference type="ARBA" id="ARBA00004991"/>
    </source>
</evidence>
<comment type="pathway">
    <text evidence="5">Lipid metabolism.</text>
</comment>
<dbReference type="GO" id="GO:0008422">
    <property type="term" value="F:beta-glucosidase activity"/>
    <property type="evidence" value="ECO:0007669"/>
    <property type="project" value="UniProtKB-ARBA"/>
</dbReference>
<dbReference type="EC" id="3.2.1.45" evidence="23"/>
<comment type="similarity">
    <text evidence="6 23">Belongs to the glycosyl hydrolase 30 family.</text>
</comment>
<comment type="catalytic activity">
    <reaction evidence="13">
        <text>a beta-D-galactosyl-(1&lt;-&gt;1')-N-acylsphing-4-enine + H2O = an N-acylsphing-4-enine + D-galactose</text>
        <dbReference type="Rhea" id="RHEA:14297"/>
        <dbReference type="ChEBI" id="CHEBI:4139"/>
        <dbReference type="ChEBI" id="CHEBI:15377"/>
        <dbReference type="ChEBI" id="CHEBI:18390"/>
        <dbReference type="ChEBI" id="CHEBI:52639"/>
        <dbReference type="EC" id="3.2.1.46"/>
    </reaction>
    <physiologicalReaction direction="left-to-right" evidence="13">
        <dbReference type="Rhea" id="RHEA:14298"/>
    </physiologicalReaction>
</comment>
<comment type="catalytic activity">
    <reaction evidence="11">
        <text>beta-D-xylosyl-(1&lt;-&gt;1')-N-(9Z-octadecenoyl)-sphing-4-enine + cholesterol = cholesteryl 3-beta-D-xyloside + N-(9Z-octadecenoyl)-sphing-4-enine</text>
        <dbReference type="Rhea" id="RHEA:70251"/>
        <dbReference type="ChEBI" id="CHEBI:16113"/>
        <dbReference type="ChEBI" id="CHEBI:77996"/>
        <dbReference type="ChEBI" id="CHEBI:189067"/>
        <dbReference type="ChEBI" id="CHEBI:189081"/>
    </reaction>
    <physiologicalReaction direction="left-to-right" evidence="11">
        <dbReference type="Rhea" id="RHEA:70252"/>
    </physiologicalReaction>
</comment>
<keyword evidence="9 23" id="KW-0746">Sphingolipid metabolism</keyword>
<evidence type="ECO:0000256" key="19">
    <source>
        <dbReference type="ARBA" id="ARBA00048817"/>
    </source>
</evidence>
<evidence type="ECO:0000313" key="26">
    <source>
        <dbReference type="Proteomes" id="UP000515156"/>
    </source>
</evidence>
<dbReference type="Pfam" id="PF17189">
    <property type="entry name" value="Glyco_hydro_30C"/>
    <property type="match status" value="1"/>
</dbReference>
<comment type="catalytic activity">
    <reaction evidence="15">
        <text>a beta-D-glucosyl-(1&lt;-&gt;1')-N-acylsphing-4-enine + cholesterol = cholesteryl 3-beta-D-glucoside + an N-acylsphing-4-enine</text>
        <dbReference type="Rhea" id="RHEA:58264"/>
        <dbReference type="ChEBI" id="CHEBI:16113"/>
        <dbReference type="ChEBI" id="CHEBI:17495"/>
        <dbReference type="ChEBI" id="CHEBI:22801"/>
        <dbReference type="ChEBI" id="CHEBI:52639"/>
    </reaction>
    <physiologicalReaction direction="left-to-right" evidence="15">
        <dbReference type="Rhea" id="RHEA:58265"/>
    </physiologicalReaction>
    <physiologicalReaction direction="right-to-left" evidence="15">
        <dbReference type="Rhea" id="RHEA:58266"/>
    </physiologicalReaction>
</comment>
<dbReference type="FunCoup" id="A0A6P7WHI2">
    <property type="interactions" value="516"/>
</dbReference>
<evidence type="ECO:0000256" key="1">
    <source>
        <dbReference type="ARBA" id="ARBA00001013"/>
    </source>
</evidence>
<dbReference type="GO" id="GO:0042176">
    <property type="term" value="P:regulation of protein catabolic process"/>
    <property type="evidence" value="ECO:0007669"/>
    <property type="project" value="UniProtKB-ARBA"/>
</dbReference>
<dbReference type="InParanoid" id="A0A6P7WHI2"/>
<keyword evidence="8 23" id="KW-0378">Hydrolase</keyword>
<comment type="pathway">
    <text evidence="4">Sphingolipid metabolism.</text>
</comment>
<dbReference type="GO" id="GO:0004348">
    <property type="term" value="F:glucosylceramidase activity"/>
    <property type="evidence" value="ECO:0007669"/>
    <property type="project" value="UniProtKB-EC"/>
</dbReference>
<evidence type="ECO:0000256" key="10">
    <source>
        <dbReference type="ARBA" id="ARBA00023098"/>
    </source>
</evidence>
<dbReference type="Gene3D" id="3.20.20.80">
    <property type="entry name" value="Glycosidases"/>
    <property type="match status" value="1"/>
</dbReference>
<dbReference type="CTD" id="2629"/>
<evidence type="ECO:0000256" key="7">
    <source>
        <dbReference type="ARBA" id="ARBA00022729"/>
    </source>
</evidence>
<evidence type="ECO:0000256" key="21">
    <source>
        <dbReference type="ARBA" id="ARBA00049379"/>
    </source>
</evidence>
<dbReference type="GO" id="GO:0006914">
    <property type="term" value="P:autophagy"/>
    <property type="evidence" value="ECO:0007669"/>
    <property type="project" value="UniProtKB-ARBA"/>
</dbReference>
<proteinExistence type="inferred from homology"/>
<dbReference type="GO" id="GO:0010605">
    <property type="term" value="P:negative regulation of macromolecule metabolic process"/>
    <property type="evidence" value="ECO:0007669"/>
    <property type="project" value="UniProtKB-ARBA"/>
</dbReference>
<dbReference type="GO" id="GO:0030163">
    <property type="term" value="P:protein catabolic process"/>
    <property type="evidence" value="ECO:0007669"/>
    <property type="project" value="UniProtKB-ARBA"/>
</dbReference>
<dbReference type="SUPFAM" id="SSF51011">
    <property type="entry name" value="Glycosyl hydrolase domain"/>
    <property type="match status" value="2"/>
</dbReference>
<sequence length="546" mass="61453">MSTALSCMVKASGKDFTKDLEEENHSMRHLGILGLLPILSTLQSVLGGQPCVPLTFGHNSVVCVCNATYCDTLVPLAVPDLGNYSKYESSLAGKRLENSEGTIQKSYTLAGTGLVLKLNTAKKYQRIKGFGGAMTDAAALNILTLSEATQQHLLNSYFSEEGIEYNVLRVPMASCDFSIRSYTYDDTRDDFELKNFSLQFEDTKLKIPLIQKAIAISRKPISLFASPWTSPSWLKTNESPYGKGTLKGQPGDKYHKTWAQFFYRFLDEYAKYNLTFWAVTAQNEPSAGMITEFPFQCLGFTPEHQRDFIAWDLGPALEGSNHSHVQLLILDDMRLLLPYWAKVVLSDLRAARYIHGIGVHWYFENFTPADVTLGTTHHLYPDYFLFGTEACTGFLPWDKGVHLGCWNRGTQYSHSIIEDLNQYVTGWTDWNIALNMQGGPNWEENFTDSPIIVDPAKDLFYKQPTFYHMAHFSKFIVEGSQRVGLEASEENELESVAFLRPDGVAVVVILNRTPENITFEISDPHVGNIQAVSPANSIQTYLWKQQ</sequence>
<gene>
    <name evidence="27" type="primary">GBA</name>
</gene>
<evidence type="ECO:0000256" key="16">
    <source>
        <dbReference type="ARBA" id="ARBA00048111"/>
    </source>
</evidence>
<evidence type="ECO:0000259" key="24">
    <source>
        <dbReference type="Pfam" id="PF02055"/>
    </source>
</evidence>
<dbReference type="InterPro" id="IPR033453">
    <property type="entry name" value="Glyco_hydro_30_TIM-barrel"/>
</dbReference>
<dbReference type="InterPro" id="IPR001139">
    <property type="entry name" value="Glyco_hydro_30"/>
</dbReference>
<dbReference type="GO" id="GO:0005102">
    <property type="term" value="F:signaling receptor binding"/>
    <property type="evidence" value="ECO:0007669"/>
    <property type="project" value="UniProtKB-ARBA"/>
</dbReference>
<keyword evidence="10 23" id="KW-0443">Lipid metabolism</keyword>
<dbReference type="GO" id="GO:0006680">
    <property type="term" value="P:glucosylceramide catabolic process"/>
    <property type="evidence" value="ECO:0007669"/>
    <property type="project" value="UniProtKB-ARBA"/>
</dbReference>
<keyword evidence="7" id="KW-0732">Signal</keyword>
<comment type="catalytic activity">
    <reaction evidence="16">
        <text>beta-D-glucosyl-(1&lt;-&gt;1)-N-octadecanoylsphing-4-enine + cholesterol = cholesteryl 3-beta-D-glucoside + N-octadecanoylsphing-4-enine</text>
        <dbReference type="Rhea" id="RHEA:70311"/>
        <dbReference type="ChEBI" id="CHEBI:16113"/>
        <dbReference type="ChEBI" id="CHEBI:17495"/>
        <dbReference type="ChEBI" id="CHEBI:72961"/>
        <dbReference type="ChEBI" id="CHEBI:84719"/>
    </reaction>
    <physiologicalReaction direction="left-to-right" evidence="16">
        <dbReference type="Rhea" id="RHEA:70312"/>
    </physiologicalReaction>
    <physiologicalReaction direction="right-to-left" evidence="16">
        <dbReference type="Rhea" id="RHEA:70313"/>
    </physiologicalReaction>
</comment>
<evidence type="ECO:0000256" key="13">
    <source>
        <dbReference type="ARBA" id="ARBA00033698"/>
    </source>
</evidence>
<comment type="catalytic activity">
    <reaction evidence="12">
        <text>cholesteryl 3-beta-D-glucoside + H2O = cholesterol + D-glucose</text>
        <dbReference type="Rhea" id="RHEA:11956"/>
        <dbReference type="ChEBI" id="CHEBI:4167"/>
        <dbReference type="ChEBI" id="CHEBI:15377"/>
        <dbReference type="ChEBI" id="CHEBI:16113"/>
        <dbReference type="ChEBI" id="CHEBI:17495"/>
    </reaction>
    <physiologicalReaction direction="left-to-right" evidence="12">
        <dbReference type="Rhea" id="RHEA:11957"/>
    </physiologicalReaction>
</comment>
<evidence type="ECO:0000256" key="9">
    <source>
        <dbReference type="ARBA" id="ARBA00022919"/>
    </source>
</evidence>
<comment type="catalytic activity">
    <reaction evidence="22">
        <text>beta-D-glucosyl-N-(9Z-octadecenoyl)-sphing-4E-enine + cholesterol = N-(9Z-octadecenoyl)-sphing-4-enine + cholesteryl 3-beta-D-glucoside</text>
        <dbReference type="Rhea" id="RHEA:58324"/>
        <dbReference type="ChEBI" id="CHEBI:16113"/>
        <dbReference type="ChEBI" id="CHEBI:17495"/>
        <dbReference type="ChEBI" id="CHEBI:77996"/>
        <dbReference type="ChEBI" id="CHEBI:139140"/>
    </reaction>
    <physiologicalReaction direction="left-to-right" evidence="22">
        <dbReference type="Rhea" id="RHEA:58325"/>
    </physiologicalReaction>
    <physiologicalReaction direction="right-to-left" evidence="22">
        <dbReference type="Rhea" id="RHEA:58326"/>
    </physiologicalReaction>
</comment>
<evidence type="ECO:0000256" key="22">
    <source>
        <dbReference type="ARBA" id="ARBA00049516"/>
    </source>
</evidence>
<evidence type="ECO:0000256" key="18">
    <source>
        <dbReference type="ARBA" id="ARBA00048698"/>
    </source>
</evidence>
<dbReference type="GO" id="GO:0007040">
    <property type="term" value="P:lysosome organization"/>
    <property type="evidence" value="ECO:0007669"/>
    <property type="project" value="UniProtKB-ARBA"/>
</dbReference>
<comment type="catalytic activity">
    <reaction evidence="21">
        <text>beta-D-glucosyl-N-octanoylsphing-4E-enine + cholesterol = N-octanoylsphing-4-enine + cholesteryl 3-beta-D-glucoside</text>
        <dbReference type="Rhea" id="RHEA:70303"/>
        <dbReference type="ChEBI" id="CHEBI:16113"/>
        <dbReference type="ChEBI" id="CHEBI:17495"/>
        <dbReference type="ChEBI" id="CHEBI:45815"/>
        <dbReference type="ChEBI" id="CHEBI:65222"/>
    </reaction>
    <physiologicalReaction direction="left-to-right" evidence="21">
        <dbReference type="Rhea" id="RHEA:70304"/>
    </physiologicalReaction>
    <physiologicalReaction direction="right-to-left" evidence="21">
        <dbReference type="Rhea" id="RHEA:70305"/>
    </physiologicalReaction>
</comment>
<reference evidence="27" key="1">
    <citation type="submission" date="2025-08" db="UniProtKB">
        <authorList>
            <consortium name="RefSeq"/>
        </authorList>
    </citation>
    <scope>IDENTIFICATION</scope>
</reference>
<name>A0A6P7WHI2_9AMPH</name>
<dbReference type="GO" id="GO:0042391">
    <property type="term" value="P:regulation of membrane potential"/>
    <property type="evidence" value="ECO:0007669"/>
    <property type="project" value="UniProtKB-ARBA"/>
</dbReference>
<dbReference type="GO" id="GO:0008203">
    <property type="term" value="P:cholesterol metabolic process"/>
    <property type="evidence" value="ECO:0007669"/>
    <property type="project" value="UniProtKB-UniPathway"/>
</dbReference>
<dbReference type="SUPFAM" id="SSF51445">
    <property type="entry name" value="(Trans)glycosidases"/>
    <property type="match status" value="1"/>
</dbReference>
<feature type="domain" description="Glycosyl hydrolase family 30 beta sandwich" evidence="25">
    <location>
        <begin position="479"/>
        <end position="541"/>
    </location>
</feature>
<dbReference type="PANTHER" id="PTHR11069">
    <property type="entry name" value="GLUCOSYLCERAMIDASE"/>
    <property type="match status" value="1"/>
</dbReference>
<evidence type="ECO:0000256" key="15">
    <source>
        <dbReference type="ARBA" id="ARBA00048055"/>
    </source>
</evidence>
<evidence type="ECO:0000313" key="27">
    <source>
        <dbReference type="RefSeq" id="XP_030042737.1"/>
    </source>
</evidence>